<feature type="transmembrane region" description="Helical" evidence="1">
    <location>
        <begin position="5"/>
        <end position="22"/>
    </location>
</feature>
<dbReference type="SUPFAM" id="SSF56219">
    <property type="entry name" value="DNase I-like"/>
    <property type="match status" value="1"/>
</dbReference>
<comment type="caution">
    <text evidence="3">The sequence shown here is derived from an EMBL/GenBank/DDBJ whole genome shotgun (WGS) entry which is preliminary data.</text>
</comment>
<accession>A0ABQ0MYG2</accession>
<dbReference type="InterPro" id="IPR036691">
    <property type="entry name" value="Endo/exonu/phosph_ase_sf"/>
</dbReference>
<keyword evidence="3" id="KW-0540">Nuclease</keyword>
<protein>
    <submittedName>
        <fullName evidence="3">Endonuclease</fullName>
    </submittedName>
</protein>
<dbReference type="EMBL" id="BDQM01000033">
    <property type="protein sequence ID" value="GAW97411.1"/>
    <property type="molecule type" value="Genomic_DNA"/>
</dbReference>
<proteinExistence type="predicted"/>
<keyword evidence="3" id="KW-0255">Endonuclease</keyword>
<gene>
    <name evidence="3" type="ORF">MTCD1_03038</name>
</gene>
<evidence type="ECO:0000256" key="1">
    <source>
        <dbReference type="SAM" id="Phobius"/>
    </source>
</evidence>
<dbReference type="InterPro" id="IPR005135">
    <property type="entry name" value="Endo/exonuclease/phosphatase"/>
</dbReference>
<name>A0ABQ0MYG2_9GAMM</name>
<feature type="transmembrane region" description="Helical" evidence="1">
    <location>
        <begin position="34"/>
        <end position="55"/>
    </location>
</feature>
<keyword evidence="3" id="KW-0378">Hydrolase</keyword>
<evidence type="ECO:0000313" key="3">
    <source>
        <dbReference type="EMBL" id="GAW97411.1"/>
    </source>
</evidence>
<dbReference type="GO" id="GO:0004519">
    <property type="term" value="F:endonuclease activity"/>
    <property type="evidence" value="ECO:0007669"/>
    <property type="project" value="UniProtKB-KW"/>
</dbReference>
<dbReference type="Pfam" id="PF03372">
    <property type="entry name" value="Exo_endo_phos"/>
    <property type="match status" value="1"/>
</dbReference>
<keyword evidence="1" id="KW-0472">Membrane</keyword>
<keyword evidence="1" id="KW-1133">Transmembrane helix</keyword>
<feature type="transmembrane region" description="Helical" evidence="1">
    <location>
        <begin position="62"/>
        <end position="81"/>
    </location>
</feature>
<sequence length="311" mass="35997">MEITLVIASILIFLPSIIWYLLKQAHSPWWLENTFSTPFIVLPIYIVLMFVLISLLSWQDCLGYLLINFIVALCLNSSGSFNNKTCVDPVSFFQFNIKYHEGENELAELIAHLKAEHYHLITLQGVSQQAKSQLIAQLTPYFPYFVSGESQLQQIFSDQLLFSRYPFTHIKYYKSGHSAFLITSRWQLPVNDINLLTLHPPSPRNEKLWQTRNKTLYQLKQSLKTTPLTKSLVIGDLNLSKHSRRMDKLMVGMKSEFVNSWPNIPYSLPVFGLAIDHFWLSAPANICSRQRISQFSWSDHYAVKTQVDFSK</sequence>
<dbReference type="Gene3D" id="3.60.10.10">
    <property type="entry name" value="Endonuclease/exonuclease/phosphatase"/>
    <property type="match status" value="1"/>
</dbReference>
<evidence type="ECO:0000259" key="2">
    <source>
        <dbReference type="Pfam" id="PF03372"/>
    </source>
</evidence>
<evidence type="ECO:0000313" key="4">
    <source>
        <dbReference type="Proteomes" id="UP000197068"/>
    </source>
</evidence>
<dbReference type="Proteomes" id="UP000197068">
    <property type="component" value="Unassembled WGS sequence"/>
</dbReference>
<organism evidence="3 4">
    <name type="scientific">Colwellia marinimaniae</name>
    <dbReference type="NCBI Taxonomy" id="1513592"/>
    <lineage>
        <taxon>Bacteria</taxon>
        <taxon>Pseudomonadati</taxon>
        <taxon>Pseudomonadota</taxon>
        <taxon>Gammaproteobacteria</taxon>
        <taxon>Alteromonadales</taxon>
        <taxon>Colwelliaceae</taxon>
        <taxon>Colwellia</taxon>
    </lineage>
</organism>
<keyword evidence="4" id="KW-1185">Reference proteome</keyword>
<feature type="domain" description="Endonuclease/exonuclease/phosphatase" evidence="2">
    <location>
        <begin position="95"/>
        <end position="300"/>
    </location>
</feature>
<keyword evidence="1" id="KW-0812">Transmembrane</keyword>
<dbReference type="RefSeq" id="WP_159459913.1">
    <property type="nucleotide sequence ID" value="NZ_BDQM01000033.1"/>
</dbReference>
<reference evidence="3 4" key="1">
    <citation type="submission" date="2017-06" db="EMBL/GenBank/DDBJ databases">
        <title>Whole Genome Sequences of Colwellia marinimaniae MTCD1.</title>
        <authorList>
            <person name="Kusumoto H."/>
            <person name="Inoue M."/>
            <person name="Tanikawa K."/>
            <person name="Maeji H."/>
            <person name="Cameron J.H."/>
            <person name="Bartlett D.H."/>
        </authorList>
    </citation>
    <scope>NUCLEOTIDE SEQUENCE [LARGE SCALE GENOMIC DNA]</scope>
    <source>
        <strain evidence="3 4">MTCD1</strain>
    </source>
</reference>